<sequence length="264" mass="29620">MRDVRGGELQRLKWLSEPLRRQLLHRFANDPGFKKRSSVNKVNWASSKGGCLHTGGPATIPKTRARMMRSLDRPPTELELFRETLTRKRDRSIVEKRADDLLTEFFANLEQATQHAQEEGDDCAGTIDPNSVWRQTLSEPCHNRVYRADGFFASSLHRSGFGGSSASAASTHTGPDATEVVDLREQVLQQHIGEVRSIKDTLAERDARVEEHLRRMKEMSWQMAAFYDPLHPGSSATVGGFRFFDCTAITTSSTTMPARSSSGR</sequence>
<comment type="caution">
    <text evidence="1">The sequence shown here is derived from an EMBL/GenBank/DDBJ whole genome shotgun (WGS) entry which is preliminary data.</text>
</comment>
<proteinExistence type="predicted"/>
<evidence type="ECO:0000313" key="1">
    <source>
        <dbReference type="EMBL" id="MED6174738.1"/>
    </source>
</evidence>
<name>A0ABU6VS95_9FABA</name>
<protein>
    <submittedName>
        <fullName evidence="1">Uncharacterized protein</fullName>
    </submittedName>
</protein>
<organism evidence="1 2">
    <name type="scientific">Stylosanthes scabra</name>
    <dbReference type="NCBI Taxonomy" id="79078"/>
    <lineage>
        <taxon>Eukaryota</taxon>
        <taxon>Viridiplantae</taxon>
        <taxon>Streptophyta</taxon>
        <taxon>Embryophyta</taxon>
        <taxon>Tracheophyta</taxon>
        <taxon>Spermatophyta</taxon>
        <taxon>Magnoliopsida</taxon>
        <taxon>eudicotyledons</taxon>
        <taxon>Gunneridae</taxon>
        <taxon>Pentapetalae</taxon>
        <taxon>rosids</taxon>
        <taxon>fabids</taxon>
        <taxon>Fabales</taxon>
        <taxon>Fabaceae</taxon>
        <taxon>Papilionoideae</taxon>
        <taxon>50 kb inversion clade</taxon>
        <taxon>dalbergioids sensu lato</taxon>
        <taxon>Dalbergieae</taxon>
        <taxon>Pterocarpus clade</taxon>
        <taxon>Stylosanthes</taxon>
    </lineage>
</organism>
<keyword evidence="2" id="KW-1185">Reference proteome</keyword>
<reference evidence="1 2" key="1">
    <citation type="journal article" date="2023" name="Plants (Basel)">
        <title>Bridging the Gap: Combining Genomics and Transcriptomics Approaches to Understand Stylosanthes scabra, an Orphan Legume from the Brazilian Caatinga.</title>
        <authorList>
            <person name="Ferreira-Neto J.R.C."/>
            <person name="da Silva M.D."/>
            <person name="Binneck E."/>
            <person name="de Melo N.F."/>
            <person name="da Silva R.H."/>
            <person name="de Melo A.L.T.M."/>
            <person name="Pandolfi V."/>
            <person name="Bustamante F.O."/>
            <person name="Brasileiro-Vidal A.C."/>
            <person name="Benko-Iseppon A.M."/>
        </authorList>
    </citation>
    <scope>NUCLEOTIDE SEQUENCE [LARGE SCALE GENOMIC DNA]</scope>
    <source>
        <tissue evidence="1">Leaves</tissue>
    </source>
</reference>
<evidence type="ECO:0000313" key="2">
    <source>
        <dbReference type="Proteomes" id="UP001341840"/>
    </source>
</evidence>
<gene>
    <name evidence="1" type="ORF">PIB30_071921</name>
</gene>
<dbReference type="Pfam" id="PF03004">
    <property type="entry name" value="Transposase_24"/>
    <property type="match status" value="1"/>
</dbReference>
<dbReference type="Proteomes" id="UP001341840">
    <property type="component" value="Unassembled WGS sequence"/>
</dbReference>
<dbReference type="InterPro" id="IPR004252">
    <property type="entry name" value="Probable_transposase_24"/>
</dbReference>
<accession>A0ABU6VS95</accession>
<dbReference type="EMBL" id="JASCZI010151875">
    <property type="protein sequence ID" value="MED6174738.1"/>
    <property type="molecule type" value="Genomic_DNA"/>
</dbReference>